<reference evidence="1 2" key="1">
    <citation type="journal article" date="2014" name="Genome Announc.">
        <title>Complete Genome Sequence of the Model Rhizosphere Strain Azospirillum brasilense Az39, Successfully Applied in Agriculture.</title>
        <authorList>
            <person name="Rivera D."/>
            <person name="Revale S."/>
            <person name="Molina R."/>
            <person name="Gualpa J."/>
            <person name="Puente M."/>
            <person name="Maroniche G."/>
            <person name="Paris G."/>
            <person name="Baker D."/>
            <person name="Clavijo B."/>
            <person name="McLay K."/>
            <person name="Spaepen S."/>
            <person name="Perticari A."/>
            <person name="Vazquez M."/>
            <person name="Wisniewski-Dye F."/>
            <person name="Watkins C."/>
            <person name="Martinez-Abarca F."/>
            <person name="Vanderleyden J."/>
            <person name="Cassan F."/>
        </authorList>
    </citation>
    <scope>NUCLEOTIDE SEQUENCE [LARGE SCALE GENOMIC DNA]</scope>
    <source>
        <strain evidence="1 2">Az39</strain>
        <plasmid evidence="1">AbAZ39_p4</plasmid>
    </source>
</reference>
<geneLocation type="plasmid" evidence="1 2">
    <name>AbAZ39_p4</name>
</geneLocation>
<protein>
    <submittedName>
        <fullName evidence="1">Uncharacterized protein</fullName>
    </submittedName>
</protein>
<gene>
    <name evidence="1" type="ORF">ABAZ39_32630</name>
</gene>
<evidence type="ECO:0000313" key="1">
    <source>
        <dbReference type="EMBL" id="AIB16587.1"/>
    </source>
</evidence>
<organism evidence="1 2">
    <name type="scientific">Azospirillum argentinense</name>
    <dbReference type="NCBI Taxonomy" id="2970906"/>
    <lineage>
        <taxon>Bacteria</taxon>
        <taxon>Pseudomonadati</taxon>
        <taxon>Pseudomonadota</taxon>
        <taxon>Alphaproteobacteria</taxon>
        <taxon>Rhodospirillales</taxon>
        <taxon>Azospirillaceae</taxon>
        <taxon>Azospirillum</taxon>
    </lineage>
</organism>
<evidence type="ECO:0000313" key="2">
    <source>
        <dbReference type="Proteomes" id="UP000027186"/>
    </source>
</evidence>
<dbReference type="EMBL" id="CP007797">
    <property type="protein sequence ID" value="AIB16587.1"/>
    <property type="molecule type" value="Genomic_DNA"/>
</dbReference>
<accession>A0A060DUY5</accession>
<dbReference type="KEGG" id="abq:ABAZ39_32630"/>
<dbReference type="AlphaFoldDB" id="A0A060DUY5"/>
<dbReference type="Proteomes" id="UP000027186">
    <property type="component" value="Plasmid AbAZ39_p4"/>
</dbReference>
<dbReference type="RefSeq" id="WP_040138297.1">
    <property type="nucleotide sequence ID" value="NZ_CP007797.1"/>
</dbReference>
<keyword evidence="1" id="KW-0614">Plasmid</keyword>
<name>A0A060DUY5_9PROT</name>
<sequence length="285" mass="31620">MDRYCVGFIAVASQKMALYAGNKDIDEYFKNVDPDKLDAMGFIVYCRSVLGYQANGIYRFLRYMKSSPLSNSALQALASIYAGHFAIFAEASGDGGIQRTVTGFNPASLTSSMIKTTPLKQGGAMPGKWYDDKEMFMDPTRRVISIPVSKAVYETFRDDLEELKNNRSTLLTGANSSGNMLYGWYMLDKSASKYNCVTASITASSKIIEKLERQDPKPEGLDELKNVTDKLDYCANTLTRGGAGTLTWVLLGMQAGSFLVEDRKLLDGILYEALNRRSKVWSPKL</sequence>
<proteinExistence type="predicted"/>